<evidence type="ECO:0000256" key="3">
    <source>
        <dbReference type="ARBA" id="ARBA00023125"/>
    </source>
</evidence>
<organism evidence="10 11">
    <name type="scientific">Ascaris lumbricoides</name>
    <name type="common">Giant roundworm</name>
    <dbReference type="NCBI Taxonomy" id="6252"/>
    <lineage>
        <taxon>Eukaryota</taxon>
        <taxon>Metazoa</taxon>
        <taxon>Ecdysozoa</taxon>
        <taxon>Nematoda</taxon>
        <taxon>Chromadorea</taxon>
        <taxon>Rhabditida</taxon>
        <taxon>Spirurina</taxon>
        <taxon>Ascaridomorpha</taxon>
        <taxon>Ascaridoidea</taxon>
        <taxon>Ascarididae</taxon>
        <taxon>Ascaris</taxon>
    </lineage>
</organism>
<keyword evidence="5 6" id="KW-0539">Nucleus</keyword>
<dbReference type="SUPFAM" id="SSF46689">
    <property type="entry name" value="Homeodomain-like"/>
    <property type="match status" value="2"/>
</dbReference>
<dbReference type="GO" id="GO:0000978">
    <property type="term" value="F:RNA polymerase II cis-regulatory region sequence-specific DNA binding"/>
    <property type="evidence" value="ECO:0007669"/>
    <property type="project" value="TreeGrafter"/>
</dbReference>
<evidence type="ECO:0000313" key="10">
    <source>
        <dbReference type="Proteomes" id="UP000036681"/>
    </source>
</evidence>
<dbReference type="WBParaSite" id="ALUE_0001694901-mRNA-1">
    <property type="protein sequence ID" value="ALUE_0001694901-mRNA-1"/>
    <property type="gene ID" value="ALUE_0001694901"/>
</dbReference>
<evidence type="ECO:0000256" key="8">
    <source>
        <dbReference type="SAM" id="MobiDB-lite"/>
    </source>
</evidence>
<dbReference type="PROSITE" id="PS00027">
    <property type="entry name" value="HOMEOBOX_1"/>
    <property type="match status" value="1"/>
</dbReference>
<dbReference type="PROSITE" id="PS50071">
    <property type="entry name" value="HOMEOBOX_2"/>
    <property type="match status" value="2"/>
</dbReference>
<evidence type="ECO:0000259" key="9">
    <source>
        <dbReference type="PROSITE" id="PS50071"/>
    </source>
</evidence>
<dbReference type="SMART" id="SM00389">
    <property type="entry name" value="HOX"/>
    <property type="match status" value="2"/>
</dbReference>
<dbReference type="GO" id="GO:0005634">
    <property type="term" value="C:nucleus"/>
    <property type="evidence" value="ECO:0007669"/>
    <property type="project" value="UniProtKB-SubCell"/>
</dbReference>
<dbReference type="Proteomes" id="UP000036681">
    <property type="component" value="Unplaced"/>
</dbReference>
<feature type="compositionally biased region" description="Polar residues" evidence="8">
    <location>
        <begin position="249"/>
        <end position="281"/>
    </location>
</feature>
<evidence type="ECO:0000256" key="4">
    <source>
        <dbReference type="ARBA" id="ARBA00023155"/>
    </source>
</evidence>
<feature type="compositionally biased region" description="Low complexity" evidence="8">
    <location>
        <begin position="172"/>
        <end position="200"/>
    </location>
</feature>
<dbReference type="FunFam" id="1.10.10.60:FF:000679">
    <property type="entry name" value="Homeobox protein aristaless"/>
    <property type="match status" value="1"/>
</dbReference>
<keyword evidence="4 6" id="KW-0371">Homeobox</keyword>
<dbReference type="GO" id="GO:0000981">
    <property type="term" value="F:DNA-binding transcription factor activity, RNA polymerase II-specific"/>
    <property type="evidence" value="ECO:0007669"/>
    <property type="project" value="InterPro"/>
</dbReference>
<feature type="domain" description="Homeobox" evidence="9">
    <location>
        <begin position="52"/>
        <end position="112"/>
    </location>
</feature>
<dbReference type="InterPro" id="IPR001356">
    <property type="entry name" value="HD"/>
</dbReference>
<comment type="subcellular location">
    <subcellularLocation>
        <location evidence="1 6 7">Nucleus</location>
    </subcellularLocation>
</comment>
<keyword evidence="2" id="KW-0217">Developmental protein</keyword>
<keyword evidence="3 6" id="KW-0238">DNA-binding</keyword>
<feature type="region of interest" description="Disordered" evidence="8">
    <location>
        <begin position="158"/>
        <end position="212"/>
    </location>
</feature>
<feature type="DNA-binding region" description="Homeobox" evidence="6">
    <location>
        <begin position="107"/>
        <end position="166"/>
    </location>
</feature>
<proteinExistence type="predicted"/>
<feature type="domain" description="Homeobox" evidence="9">
    <location>
        <begin position="105"/>
        <end position="165"/>
    </location>
</feature>
<feature type="region of interest" description="Disordered" evidence="8">
    <location>
        <begin position="247"/>
        <end position="281"/>
    </location>
</feature>
<dbReference type="Gene3D" id="1.10.10.60">
    <property type="entry name" value="Homeodomain-like"/>
    <property type="match status" value="2"/>
</dbReference>
<evidence type="ECO:0000256" key="1">
    <source>
        <dbReference type="ARBA" id="ARBA00004123"/>
    </source>
</evidence>
<evidence type="ECO:0000256" key="2">
    <source>
        <dbReference type="ARBA" id="ARBA00022473"/>
    </source>
</evidence>
<name>A0A0M3IFG3_ASCLU</name>
<keyword evidence="10" id="KW-1185">Reference proteome</keyword>
<dbReference type="CDD" id="cd00086">
    <property type="entry name" value="homeodomain"/>
    <property type="match status" value="1"/>
</dbReference>
<dbReference type="InterPro" id="IPR017970">
    <property type="entry name" value="Homeobox_CS"/>
</dbReference>
<feature type="DNA-binding region" description="Homeobox" evidence="6">
    <location>
        <begin position="54"/>
        <end position="113"/>
    </location>
</feature>
<dbReference type="GO" id="GO:0030182">
    <property type="term" value="P:neuron differentiation"/>
    <property type="evidence" value="ECO:0007669"/>
    <property type="project" value="UniProtKB-ARBA"/>
</dbReference>
<protein>
    <submittedName>
        <fullName evidence="11">Homeobox domain-containing protein</fullName>
    </submittedName>
</protein>
<dbReference type="Pfam" id="PF00046">
    <property type="entry name" value="Homeodomain"/>
    <property type="match status" value="2"/>
</dbReference>
<reference evidence="11" key="1">
    <citation type="submission" date="2016-05" db="UniProtKB">
        <authorList>
            <consortium name="WormBaseParasite"/>
        </authorList>
    </citation>
    <scope>IDENTIFICATION</scope>
</reference>
<dbReference type="PANTHER" id="PTHR45793:SF5">
    <property type="entry name" value="HOMEOTIC PROTEIN OCELLILESS"/>
    <property type="match status" value="1"/>
</dbReference>
<dbReference type="InterPro" id="IPR009057">
    <property type="entry name" value="Homeodomain-like_sf"/>
</dbReference>
<accession>A0A0M3IFG3</accession>
<sequence length="369" mass="40840">MVYSAVPFAAYAHLPCPSGTTATGQGFGYSPIHHMTSMGMFPNNYAAGMLPRKNRRERTTFNRQQLEVLENLFSTTHYPDVFTREKVAEQIQLQESRIQVRMLPRKNRRERTTFNRQQLEVLENLFSTTHYPDVFTREKVAEQIQLQESRIQVWFKNRRAKHRQQEKQKPKSSNSTGTSSATSGPSSNGSGNDSTPSSDNITTDMTTRSPPAETFAQIGSEPESSVLQKASTPVLLGGISQIKSEKLEQTNTSNFKSSSPVHDSTTQADSVWPTVTDNSPLITPSNTTSALPIGAMPLTGAGAPPPYRQDLNYFYSSHPYYQQMLDTTAAYHNPYNSYHQAAAASAYTQNAAAAAAAAYPAHPYFFGSC</sequence>
<evidence type="ECO:0000256" key="5">
    <source>
        <dbReference type="ARBA" id="ARBA00023242"/>
    </source>
</evidence>
<evidence type="ECO:0000313" key="11">
    <source>
        <dbReference type="WBParaSite" id="ALUE_0001694901-mRNA-1"/>
    </source>
</evidence>
<evidence type="ECO:0000256" key="7">
    <source>
        <dbReference type="RuleBase" id="RU000682"/>
    </source>
</evidence>
<dbReference type="PANTHER" id="PTHR45793">
    <property type="entry name" value="HOMEOBOX PROTEIN"/>
    <property type="match status" value="1"/>
</dbReference>
<dbReference type="AlphaFoldDB" id="A0A0M3IFG3"/>
<evidence type="ECO:0000256" key="6">
    <source>
        <dbReference type="PROSITE-ProRule" id="PRU00108"/>
    </source>
</evidence>